<evidence type="ECO:0000313" key="1">
    <source>
        <dbReference type="EMBL" id="EWC59432.1"/>
    </source>
</evidence>
<dbReference type="PANTHER" id="PTHR35336:SF5">
    <property type="entry name" value="ADENOSYLCOBINAMIDE AMIDOHYDROLASE"/>
    <property type="match status" value="1"/>
</dbReference>
<dbReference type="GO" id="GO:0043756">
    <property type="term" value="F:adenosylcobinamide hydrolase activity"/>
    <property type="evidence" value="ECO:0007669"/>
    <property type="project" value="UniProtKB-EC"/>
</dbReference>
<dbReference type="InterPro" id="IPR052209">
    <property type="entry name" value="CbiZ"/>
</dbReference>
<sequence length="213" mass="21864">MEPELVADEGHVLLWRPPEPVLAISSGPLGGGIGERRWVVNATVPLSYDRDDPEVHLREIADRIGLRGAGCGLLTGVDVRLVRHHCDAGVSAWVTTGIGDAPTWAAAEPSGETAQAVGTINAVCLLPVRLVDAALVNAVATVAEAKAQALVESGVPGTGTCTDATVLLCPTRGPVERYGGPRSAVGAPLARAVRAAVVAGLRPPGSSPLFGRR</sequence>
<keyword evidence="1" id="KW-0378">Hydrolase</keyword>
<dbReference type="PATRIC" id="fig|909613.9.peg.5287"/>
<dbReference type="EC" id="3.5.1.90" evidence="1"/>
<dbReference type="InterPro" id="IPR002808">
    <property type="entry name" value="AdoCbi_amidolase"/>
</dbReference>
<dbReference type="AlphaFoldDB" id="W7IRS8"/>
<dbReference type="EMBL" id="AYXG01000205">
    <property type="protein sequence ID" value="EWC59432.1"/>
    <property type="molecule type" value="Genomic_DNA"/>
</dbReference>
<evidence type="ECO:0000313" key="2">
    <source>
        <dbReference type="Proteomes" id="UP000019277"/>
    </source>
</evidence>
<accession>W7IRS8</accession>
<comment type="caution">
    <text evidence="1">The sequence shown here is derived from an EMBL/GenBank/DDBJ whole genome shotgun (WGS) entry which is preliminary data.</text>
</comment>
<gene>
    <name evidence="1" type="ORF">UO65_5293</name>
</gene>
<dbReference type="PANTHER" id="PTHR35336">
    <property type="entry name" value="ADENOSYLCOBINAMIDE AMIDOHYDROLASE"/>
    <property type="match status" value="1"/>
</dbReference>
<dbReference type="RefSeq" id="WP_233427843.1">
    <property type="nucleotide sequence ID" value="NZ_AYXG01000205.1"/>
</dbReference>
<dbReference type="Pfam" id="PF01955">
    <property type="entry name" value="CbiZ"/>
    <property type="match status" value="1"/>
</dbReference>
<keyword evidence="2" id="KW-1185">Reference proteome</keyword>
<dbReference type="eggNOG" id="COG1865">
    <property type="taxonomic scope" value="Bacteria"/>
</dbReference>
<reference evidence="1 2" key="1">
    <citation type="journal article" date="2014" name="Genome Announc.">
        <title>Draft Genome Sequence of the Antitrypanosomally Active Sponge-Associated Bacterium Actinokineospora sp. Strain EG49.</title>
        <authorList>
            <person name="Harjes J."/>
            <person name="Ryu T."/>
            <person name="Abdelmohsen U.R."/>
            <person name="Moitinho-Silva L."/>
            <person name="Horn H."/>
            <person name="Ravasi T."/>
            <person name="Hentschel U."/>
        </authorList>
    </citation>
    <scope>NUCLEOTIDE SEQUENCE [LARGE SCALE GENOMIC DNA]</scope>
    <source>
        <strain evidence="1 2">EG49</strain>
    </source>
</reference>
<organism evidence="1 2">
    <name type="scientific">Actinokineospora spheciospongiae</name>
    <dbReference type="NCBI Taxonomy" id="909613"/>
    <lineage>
        <taxon>Bacteria</taxon>
        <taxon>Bacillati</taxon>
        <taxon>Actinomycetota</taxon>
        <taxon>Actinomycetes</taxon>
        <taxon>Pseudonocardiales</taxon>
        <taxon>Pseudonocardiaceae</taxon>
        <taxon>Actinokineospora</taxon>
    </lineage>
</organism>
<protein>
    <submittedName>
        <fullName evidence="1">Adenosylcobinamide amidohydrolase</fullName>
        <ecNumber evidence="1">3.5.1.90</ecNumber>
    </submittedName>
</protein>
<name>W7IRS8_9PSEU</name>
<dbReference type="STRING" id="909613.UO65_5293"/>
<proteinExistence type="predicted"/>
<dbReference type="Proteomes" id="UP000019277">
    <property type="component" value="Unassembled WGS sequence"/>
</dbReference>